<evidence type="ECO:0000313" key="9">
    <source>
        <dbReference type="Proteomes" id="UP000231388"/>
    </source>
</evidence>
<sequence length="217" mass="24321">MALRGLRVQIPSGPLKEVFLMQNEKTVVAVKPDGIQRHLVGEVIKRFEQRGLKLVACKLCAMTGEKISAQYPDEDWWYKSNGEKIMDNMKARGQDIKGLNPIDLGKRTRERLIKGYAGKPILVMVWQGANAVTVARKVIGATNPLTADVGTIRGDFTIESYELADSLDEPIRNIVHASGSVREAKEEIKLWFNKGELIEYPLLVETVLYSSNWGHIC</sequence>
<evidence type="ECO:0000256" key="4">
    <source>
        <dbReference type="ARBA" id="ARBA00022679"/>
    </source>
</evidence>
<accession>A0A2G9XC92</accession>
<dbReference type="EMBL" id="PCQY01000022">
    <property type="protein sequence ID" value="PIP04572.1"/>
    <property type="molecule type" value="Genomic_DNA"/>
</dbReference>
<dbReference type="Proteomes" id="UP000231388">
    <property type="component" value="Unassembled WGS sequence"/>
</dbReference>
<dbReference type="Pfam" id="PF00334">
    <property type="entry name" value="NDK"/>
    <property type="match status" value="2"/>
</dbReference>
<keyword evidence="5 8" id="KW-0418">Kinase</keyword>
<gene>
    <name evidence="8" type="ORF">COX53_01745</name>
</gene>
<evidence type="ECO:0000313" key="8">
    <source>
        <dbReference type="EMBL" id="PIP04572.1"/>
    </source>
</evidence>
<comment type="caution">
    <text evidence="6">Lacks conserved residue(s) required for the propagation of feature annotation.</text>
</comment>
<reference evidence="8 9" key="1">
    <citation type="submission" date="2017-09" db="EMBL/GenBank/DDBJ databases">
        <title>Depth-based differentiation of microbial function through sediment-hosted aquifers and enrichment of novel symbionts in the deep terrestrial subsurface.</title>
        <authorList>
            <person name="Probst A.J."/>
            <person name="Ladd B."/>
            <person name="Jarett J.K."/>
            <person name="Geller-Mcgrath D.E."/>
            <person name="Sieber C.M."/>
            <person name="Emerson J.B."/>
            <person name="Anantharaman K."/>
            <person name="Thomas B.C."/>
            <person name="Malmstrom R."/>
            <person name="Stieglmeier M."/>
            <person name="Klingl A."/>
            <person name="Woyke T."/>
            <person name="Ryan C.M."/>
            <person name="Banfield J.F."/>
        </authorList>
    </citation>
    <scope>NUCLEOTIDE SEQUENCE [LARGE SCALE GENOMIC DNA]</scope>
    <source>
        <strain evidence="8">CG23_combo_of_CG06-09_8_20_14_all_40_14</strain>
    </source>
</reference>
<dbReference type="AlphaFoldDB" id="A0A2G9XC92"/>
<protein>
    <recommendedName>
        <fullName evidence="3">nucleoside-diphosphate kinase</fullName>
        <ecNumber evidence="3">2.7.4.6</ecNumber>
    </recommendedName>
</protein>
<evidence type="ECO:0000256" key="5">
    <source>
        <dbReference type="ARBA" id="ARBA00022777"/>
    </source>
</evidence>
<comment type="similarity">
    <text evidence="2 6">Belongs to the NDK family.</text>
</comment>
<evidence type="ECO:0000256" key="1">
    <source>
        <dbReference type="ARBA" id="ARBA00001946"/>
    </source>
</evidence>
<proteinExistence type="inferred from homology"/>
<dbReference type="InterPro" id="IPR036850">
    <property type="entry name" value="NDK-like_dom_sf"/>
</dbReference>
<feature type="domain" description="Nucleoside diphosphate kinase-like" evidence="7">
    <location>
        <begin position="23"/>
        <end position="199"/>
    </location>
</feature>
<name>A0A2G9XC92_UNCKA</name>
<organism evidence="8 9">
    <name type="scientific">candidate division WWE3 bacterium CG23_combo_of_CG06-09_8_20_14_all_40_14</name>
    <dbReference type="NCBI Taxonomy" id="1975095"/>
    <lineage>
        <taxon>Bacteria</taxon>
        <taxon>Katanobacteria</taxon>
    </lineage>
</organism>
<dbReference type="SMART" id="SM00562">
    <property type="entry name" value="NDK"/>
    <property type="match status" value="1"/>
</dbReference>
<evidence type="ECO:0000256" key="2">
    <source>
        <dbReference type="ARBA" id="ARBA00008142"/>
    </source>
</evidence>
<dbReference type="PROSITE" id="PS51374">
    <property type="entry name" value="NDPK_LIKE"/>
    <property type="match status" value="1"/>
</dbReference>
<comment type="caution">
    <text evidence="8">The sequence shown here is derived from an EMBL/GenBank/DDBJ whole genome shotgun (WGS) entry which is preliminary data.</text>
</comment>
<evidence type="ECO:0000259" key="7">
    <source>
        <dbReference type="SMART" id="SM00562"/>
    </source>
</evidence>
<dbReference type="EC" id="2.7.4.6" evidence="3"/>
<comment type="cofactor">
    <cofactor evidence="1">
        <name>Mg(2+)</name>
        <dbReference type="ChEBI" id="CHEBI:18420"/>
    </cofactor>
</comment>
<evidence type="ECO:0000256" key="3">
    <source>
        <dbReference type="ARBA" id="ARBA00012966"/>
    </source>
</evidence>
<dbReference type="SUPFAM" id="SSF54919">
    <property type="entry name" value="Nucleoside diphosphate kinase, NDK"/>
    <property type="match status" value="1"/>
</dbReference>
<dbReference type="Gene3D" id="3.30.70.141">
    <property type="entry name" value="Nucleoside diphosphate kinase-like domain"/>
    <property type="match status" value="1"/>
</dbReference>
<keyword evidence="4 8" id="KW-0808">Transferase</keyword>
<evidence type="ECO:0000256" key="6">
    <source>
        <dbReference type="PROSITE-ProRule" id="PRU00706"/>
    </source>
</evidence>
<dbReference type="InterPro" id="IPR034907">
    <property type="entry name" value="NDK-like_dom"/>
</dbReference>
<dbReference type="PANTHER" id="PTHR11349">
    <property type="entry name" value="NUCLEOSIDE DIPHOSPHATE KINASE"/>
    <property type="match status" value="1"/>
</dbReference>
<dbReference type="GO" id="GO:0004550">
    <property type="term" value="F:nucleoside diphosphate kinase activity"/>
    <property type="evidence" value="ECO:0007669"/>
    <property type="project" value="UniProtKB-EC"/>
</dbReference>